<accession>A0AAN6GF04</accession>
<dbReference type="EMBL" id="JAPDMQ010000231">
    <property type="protein sequence ID" value="KAK0529863.1"/>
    <property type="molecule type" value="Genomic_DNA"/>
</dbReference>
<evidence type="ECO:0000313" key="2">
    <source>
        <dbReference type="EMBL" id="KAK0529863.1"/>
    </source>
</evidence>
<dbReference type="Proteomes" id="UP001176521">
    <property type="component" value="Unassembled WGS sequence"/>
</dbReference>
<dbReference type="AlphaFoldDB" id="A0AAN6GF04"/>
<organism evidence="2 3">
    <name type="scientific">Tilletia horrida</name>
    <dbReference type="NCBI Taxonomy" id="155126"/>
    <lineage>
        <taxon>Eukaryota</taxon>
        <taxon>Fungi</taxon>
        <taxon>Dikarya</taxon>
        <taxon>Basidiomycota</taxon>
        <taxon>Ustilaginomycotina</taxon>
        <taxon>Exobasidiomycetes</taxon>
        <taxon>Tilletiales</taxon>
        <taxon>Tilletiaceae</taxon>
        <taxon>Tilletia</taxon>
    </lineage>
</organism>
<keyword evidence="3" id="KW-1185">Reference proteome</keyword>
<protein>
    <submittedName>
        <fullName evidence="2">Uncharacterized protein</fullName>
    </submittedName>
</protein>
<proteinExistence type="predicted"/>
<reference evidence="2" key="1">
    <citation type="journal article" date="2023" name="PhytoFront">
        <title>Draft Genome Resources of Seven Strains of Tilletia horrida, Causal Agent of Kernel Smut of Rice.</title>
        <authorList>
            <person name="Khanal S."/>
            <person name="Antony Babu S."/>
            <person name="Zhou X.G."/>
        </authorList>
    </citation>
    <scope>NUCLEOTIDE SEQUENCE</scope>
    <source>
        <strain evidence="2">TX3</strain>
    </source>
</reference>
<comment type="caution">
    <text evidence="2">The sequence shown here is derived from an EMBL/GenBank/DDBJ whole genome shotgun (WGS) entry which is preliminary data.</text>
</comment>
<evidence type="ECO:0000313" key="3">
    <source>
        <dbReference type="Proteomes" id="UP001176521"/>
    </source>
</evidence>
<feature type="compositionally biased region" description="Basic and acidic residues" evidence="1">
    <location>
        <begin position="105"/>
        <end position="117"/>
    </location>
</feature>
<feature type="compositionally biased region" description="Low complexity" evidence="1">
    <location>
        <begin position="1"/>
        <end position="23"/>
    </location>
</feature>
<sequence>MVASPSSAQGDPSSSPSASRANPHPVTPDGHYFLWNGWQLWRCTNPALSEDARASLTRDLMAARRAVGQASKLKSAAAKKEALAQARADVAKAKEGLGERGPVWWDEKEGPVVDRNHVKNTPYREWAEKLGVPTDEKSSKKRKRQRADAVETVAGAEPAQKRVTRSSSKRQDPS</sequence>
<feature type="region of interest" description="Disordered" evidence="1">
    <location>
        <begin position="1"/>
        <end position="28"/>
    </location>
</feature>
<feature type="region of interest" description="Disordered" evidence="1">
    <location>
        <begin position="101"/>
        <end position="174"/>
    </location>
</feature>
<name>A0AAN6GF04_9BASI</name>
<gene>
    <name evidence="2" type="ORF">OC842_004110</name>
</gene>
<evidence type="ECO:0000256" key="1">
    <source>
        <dbReference type="SAM" id="MobiDB-lite"/>
    </source>
</evidence>